<dbReference type="PRINTS" id="PR00794">
    <property type="entry name" value="RIBONUCLEASE"/>
</dbReference>
<dbReference type="InterPro" id="IPR001427">
    <property type="entry name" value="RNaseA"/>
</dbReference>
<gene>
    <name evidence="21" type="primary">LOC101564679</name>
</gene>
<comment type="function">
    <text evidence="17">Ribonuclease which shows a preference for the pyrimidines uridine and cytosine. Has potent antibacterial activity against a range of Gram-positive and Gram-negative bacteria, including P.aeruginosa, A.baumanii, M.luteus, S.aureus, E.faecalis, E.faecium, S.saprophyticus and E.coli. Causes loss of bacterial membrane integrity, and also promotes agglutination of Gram-negative bacteria. Probably contributes to urinary tract sterility. Bactericidal activity is independent of RNase activity.</text>
</comment>
<evidence type="ECO:0000256" key="12">
    <source>
        <dbReference type="ARBA" id="ARBA00023157"/>
    </source>
</evidence>
<comment type="similarity">
    <text evidence="4 18">Belongs to the pancreatic ribonuclease family.</text>
</comment>
<keyword evidence="10 18" id="KW-0378">Hydrolase</keyword>
<evidence type="ECO:0000256" key="13">
    <source>
        <dbReference type="ARBA" id="ARBA00023180"/>
    </source>
</evidence>
<evidence type="ECO:0000256" key="1">
    <source>
        <dbReference type="ARBA" id="ARBA00004371"/>
    </source>
</evidence>
<dbReference type="GO" id="GO:0004540">
    <property type="term" value="F:RNA nuclease activity"/>
    <property type="evidence" value="ECO:0007669"/>
    <property type="project" value="TreeGrafter"/>
</dbReference>
<evidence type="ECO:0000256" key="10">
    <source>
        <dbReference type="ARBA" id="ARBA00022801"/>
    </source>
</evidence>
<dbReference type="InterPro" id="IPR023412">
    <property type="entry name" value="RNaseA_domain"/>
</dbReference>
<evidence type="ECO:0000256" key="15">
    <source>
        <dbReference type="ARBA" id="ARBA00038824"/>
    </source>
</evidence>
<keyword evidence="14" id="KW-0458">Lysosome</keyword>
<sequence>MSKQFANKHIMTESKSCNTTRVPINQAMRKCKESNTFLHVSLKDVYKVCDSKPISCKNGAQLCHKSENLVGMTACNIKIKDETLEKCTYNEMKVNDYYTVACILPGSSTKLTPSHLD</sequence>
<evidence type="ECO:0000256" key="18">
    <source>
        <dbReference type="RuleBase" id="RU000651"/>
    </source>
</evidence>
<dbReference type="InterPro" id="IPR036816">
    <property type="entry name" value="RNaseA-like_dom_sf"/>
</dbReference>
<name>A0A6P3FCX1_OCTDE</name>
<keyword evidence="8" id="KW-0732">Signal</keyword>
<evidence type="ECO:0000256" key="5">
    <source>
        <dbReference type="ARBA" id="ARBA00022525"/>
    </source>
</evidence>
<evidence type="ECO:0000259" key="19">
    <source>
        <dbReference type="SMART" id="SM00092"/>
    </source>
</evidence>
<keyword evidence="7 18" id="KW-0540">Nuclease</keyword>
<dbReference type="OrthoDB" id="8573660at2759"/>
<dbReference type="SUPFAM" id="SSF54076">
    <property type="entry name" value="RNase A-like"/>
    <property type="match status" value="1"/>
</dbReference>
<comment type="subcellular location">
    <subcellularLocation>
        <location evidence="2">Cytoplasmic granule</location>
    </subcellularLocation>
    <subcellularLocation>
        <location evidence="1">Lysosome</location>
    </subcellularLocation>
    <subcellularLocation>
        <location evidence="3">Secreted</location>
    </subcellularLocation>
</comment>
<evidence type="ECO:0000256" key="4">
    <source>
        <dbReference type="ARBA" id="ARBA00005600"/>
    </source>
</evidence>
<dbReference type="Pfam" id="PF00074">
    <property type="entry name" value="RnaseA"/>
    <property type="match status" value="1"/>
</dbReference>
<keyword evidence="13" id="KW-0325">Glycoprotein</keyword>
<accession>A0A6P3FCX1</accession>
<evidence type="ECO:0000313" key="20">
    <source>
        <dbReference type="Proteomes" id="UP000515203"/>
    </source>
</evidence>
<dbReference type="Proteomes" id="UP000515203">
    <property type="component" value="Unplaced"/>
</dbReference>
<evidence type="ECO:0000256" key="11">
    <source>
        <dbReference type="ARBA" id="ARBA00023022"/>
    </source>
</evidence>
<evidence type="ECO:0000256" key="3">
    <source>
        <dbReference type="ARBA" id="ARBA00004613"/>
    </source>
</evidence>
<dbReference type="GO" id="GO:0005764">
    <property type="term" value="C:lysosome"/>
    <property type="evidence" value="ECO:0007669"/>
    <property type="project" value="UniProtKB-SubCell"/>
</dbReference>
<dbReference type="RefSeq" id="XP_004644089.2">
    <property type="nucleotide sequence ID" value="XM_004644032.2"/>
</dbReference>
<keyword evidence="9 18" id="KW-0255">Endonuclease</keyword>
<evidence type="ECO:0000256" key="14">
    <source>
        <dbReference type="ARBA" id="ARBA00023228"/>
    </source>
</evidence>
<keyword evidence="11" id="KW-0044">Antibiotic</keyword>
<dbReference type="PROSITE" id="PS00127">
    <property type="entry name" value="RNASE_PANCREATIC"/>
    <property type="match status" value="1"/>
</dbReference>
<evidence type="ECO:0000256" key="6">
    <source>
        <dbReference type="ARBA" id="ARBA00022529"/>
    </source>
</evidence>
<dbReference type="InterPro" id="IPR023411">
    <property type="entry name" value="RNaseA_AS"/>
</dbReference>
<evidence type="ECO:0000313" key="21">
    <source>
        <dbReference type="RefSeq" id="XP_004644089.2"/>
    </source>
</evidence>
<dbReference type="PANTHER" id="PTHR11437">
    <property type="entry name" value="RIBONUCLEASE"/>
    <property type="match status" value="1"/>
</dbReference>
<protein>
    <recommendedName>
        <fullName evidence="16">Ribonuclease K6</fullName>
    </recommendedName>
</protein>
<dbReference type="GO" id="GO:0004519">
    <property type="term" value="F:endonuclease activity"/>
    <property type="evidence" value="ECO:0007669"/>
    <property type="project" value="UniProtKB-KW"/>
</dbReference>
<evidence type="ECO:0000256" key="2">
    <source>
        <dbReference type="ARBA" id="ARBA00004463"/>
    </source>
</evidence>
<keyword evidence="20" id="KW-1185">Reference proteome</keyword>
<dbReference type="Gene3D" id="3.10.130.10">
    <property type="entry name" value="Ribonuclease A-like domain"/>
    <property type="match status" value="1"/>
</dbReference>
<evidence type="ECO:0000256" key="17">
    <source>
        <dbReference type="ARBA" id="ARBA00045485"/>
    </source>
</evidence>
<dbReference type="GO" id="GO:0016787">
    <property type="term" value="F:hydrolase activity"/>
    <property type="evidence" value="ECO:0007669"/>
    <property type="project" value="UniProtKB-KW"/>
</dbReference>
<dbReference type="GO" id="GO:0050830">
    <property type="term" value="P:defense response to Gram-positive bacterium"/>
    <property type="evidence" value="ECO:0007669"/>
    <property type="project" value="TreeGrafter"/>
</dbReference>
<dbReference type="AlphaFoldDB" id="A0A6P3FCX1"/>
<evidence type="ECO:0000256" key="7">
    <source>
        <dbReference type="ARBA" id="ARBA00022722"/>
    </source>
</evidence>
<organism evidence="20 21">
    <name type="scientific">Octodon degus</name>
    <name type="common">Degu</name>
    <name type="synonym">Sciurus degus</name>
    <dbReference type="NCBI Taxonomy" id="10160"/>
    <lineage>
        <taxon>Eukaryota</taxon>
        <taxon>Metazoa</taxon>
        <taxon>Chordata</taxon>
        <taxon>Craniata</taxon>
        <taxon>Vertebrata</taxon>
        <taxon>Euteleostomi</taxon>
        <taxon>Mammalia</taxon>
        <taxon>Eutheria</taxon>
        <taxon>Euarchontoglires</taxon>
        <taxon>Glires</taxon>
        <taxon>Rodentia</taxon>
        <taxon>Hystricomorpha</taxon>
        <taxon>Octodontidae</taxon>
        <taxon>Octodon</taxon>
    </lineage>
</organism>
<evidence type="ECO:0000256" key="9">
    <source>
        <dbReference type="ARBA" id="ARBA00022759"/>
    </source>
</evidence>
<dbReference type="InParanoid" id="A0A6P3FCX1"/>
<dbReference type="SMART" id="SM00092">
    <property type="entry name" value="RNAse_Pc"/>
    <property type="match status" value="1"/>
</dbReference>
<keyword evidence="6" id="KW-0929">Antimicrobial</keyword>
<reference evidence="21" key="1">
    <citation type="submission" date="2025-08" db="UniProtKB">
        <authorList>
            <consortium name="RefSeq"/>
        </authorList>
    </citation>
    <scope>IDENTIFICATION</scope>
</reference>
<keyword evidence="5" id="KW-0964">Secreted</keyword>
<comment type="subunit">
    <text evidence="15">Interacts (via N-terminus) with bacterial lipopolysaccharide (LPS).</text>
</comment>
<dbReference type="GeneID" id="101564679"/>
<dbReference type="GO" id="GO:0005576">
    <property type="term" value="C:extracellular region"/>
    <property type="evidence" value="ECO:0007669"/>
    <property type="project" value="UniProtKB-SubCell"/>
</dbReference>
<feature type="domain" description="Ribonuclease A-domain" evidence="19">
    <location>
        <begin position="1"/>
        <end position="108"/>
    </location>
</feature>
<proteinExistence type="inferred from homology"/>
<evidence type="ECO:0000256" key="8">
    <source>
        <dbReference type="ARBA" id="ARBA00022729"/>
    </source>
</evidence>
<dbReference type="GO" id="GO:0003676">
    <property type="term" value="F:nucleic acid binding"/>
    <property type="evidence" value="ECO:0007669"/>
    <property type="project" value="InterPro"/>
</dbReference>
<evidence type="ECO:0000256" key="16">
    <source>
        <dbReference type="ARBA" id="ARBA00039800"/>
    </source>
</evidence>
<dbReference type="PANTHER" id="PTHR11437:SF4">
    <property type="entry name" value="RIBONUCLEASE K6"/>
    <property type="match status" value="1"/>
</dbReference>
<keyword evidence="12" id="KW-1015">Disulfide bond</keyword>